<evidence type="ECO:0000313" key="4">
    <source>
        <dbReference type="Proteomes" id="UP000076512"/>
    </source>
</evidence>
<protein>
    <recommendedName>
        <fullName evidence="2">Beta-lactamase-related domain-containing protein</fullName>
    </recommendedName>
</protein>
<evidence type="ECO:0000256" key="1">
    <source>
        <dbReference type="SAM" id="SignalP"/>
    </source>
</evidence>
<dbReference type="STRING" id="455432.AWN90_25785"/>
<feature type="domain" description="Beta-lactamase-related" evidence="2">
    <location>
        <begin position="92"/>
        <end position="338"/>
    </location>
</feature>
<feature type="signal peptide" evidence="1">
    <location>
        <begin position="1"/>
        <end position="26"/>
    </location>
</feature>
<keyword evidence="4" id="KW-1185">Reference proteome</keyword>
<dbReference type="InterPro" id="IPR001466">
    <property type="entry name" value="Beta-lactam-related"/>
</dbReference>
<dbReference type="InterPro" id="IPR050789">
    <property type="entry name" value="Diverse_Enzym_Activities"/>
</dbReference>
<accession>A0A161XKQ7</accession>
<sequence>MRRIATTVVVSLLAAGLTAVAPPATASPSCANPDSPAMFAAADPAALGFDTARLRDALDFGKAKGAWAVRIYRHGCLADRIDYDARAADKLPTPLASSSKGVLSLAVGRAITLGLFGLDDPIGRYFPEADAAHAALTIRQVLNQTTGLKFTWAGTGAGLATEQVQQVLHAPFVTAPGTTFDYAQAVLNILVETIERTSGQDFLDWVQPNLFTPLGIPRDYWVWLTDRSGKPSGAGGLAMRPDSDARLGQLMLQHGVWNGQRLIDADYLRQAVQPTAANGGYGFLFWLNAGDTYKTASVPEPKVFAHPMFPGTPRDLYSFVGALGQFITVVPSLDLVVVRTGIPRSIDPGNLQLSLAAESNPDNKELLRRITAAVTDAPPTPYDDPYRYGDTFGPVIGNLGDLIEWTDPALVAQLLLGYGPESIPGCGIIFCNNSNIAADALTLATHTFDQVGQAIAALPR</sequence>
<dbReference type="InterPro" id="IPR012338">
    <property type="entry name" value="Beta-lactam/transpept-like"/>
</dbReference>
<evidence type="ECO:0000259" key="2">
    <source>
        <dbReference type="Pfam" id="PF00144"/>
    </source>
</evidence>
<reference evidence="3 4" key="1">
    <citation type="submission" date="2016-04" db="EMBL/GenBank/DDBJ databases">
        <authorList>
            <person name="Evans L.H."/>
            <person name="Alamgir A."/>
            <person name="Owens N."/>
            <person name="Weber N.D."/>
            <person name="Virtaneva K."/>
            <person name="Barbian K."/>
            <person name="Babar A."/>
            <person name="Rosenke K."/>
        </authorList>
    </citation>
    <scope>NUCLEOTIDE SEQUENCE [LARGE SCALE GENOMIC DNA]</scope>
    <source>
        <strain evidence="3 4">IFM 0406</strain>
    </source>
</reference>
<organism evidence="3 4">
    <name type="scientific">Nocardia terpenica</name>
    <dbReference type="NCBI Taxonomy" id="455432"/>
    <lineage>
        <taxon>Bacteria</taxon>
        <taxon>Bacillati</taxon>
        <taxon>Actinomycetota</taxon>
        <taxon>Actinomycetes</taxon>
        <taxon>Mycobacteriales</taxon>
        <taxon>Nocardiaceae</taxon>
        <taxon>Nocardia</taxon>
    </lineage>
</organism>
<dbReference type="Gene3D" id="3.40.710.10">
    <property type="entry name" value="DD-peptidase/beta-lactamase superfamily"/>
    <property type="match status" value="1"/>
</dbReference>
<dbReference type="Proteomes" id="UP000076512">
    <property type="component" value="Unassembled WGS sequence"/>
</dbReference>
<feature type="chain" id="PRO_5007829163" description="Beta-lactamase-related domain-containing protein" evidence="1">
    <location>
        <begin position="27"/>
        <end position="460"/>
    </location>
</feature>
<evidence type="ECO:0000313" key="3">
    <source>
        <dbReference type="EMBL" id="KZM74478.1"/>
    </source>
</evidence>
<proteinExistence type="predicted"/>
<gene>
    <name evidence="3" type="ORF">AWN90_25785</name>
</gene>
<dbReference type="EMBL" id="LWGR01000005">
    <property type="protein sequence ID" value="KZM74478.1"/>
    <property type="molecule type" value="Genomic_DNA"/>
</dbReference>
<dbReference type="PANTHER" id="PTHR43283">
    <property type="entry name" value="BETA-LACTAMASE-RELATED"/>
    <property type="match status" value="1"/>
</dbReference>
<dbReference type="SUPFAM" id="SSF56601">
    <property type="entry name" value="beta-lactamase/transpeptidase-like"/>
    <property type="match status" value="1"/>
</dbReference>
<comment type="caution">
    <text evidence="3">The sequence shown here is derived from an EMBL/GenBank/DDBJ whole genome shotgun (WGS) entry which is preliminary data.</text>
</comment>
<dbReference type="Pfam" id="PF00144">
    <property type="entry name" value="Beta-lactamase"/>
    <property type="match status" value="1"/>
</dbReference>
<name>A0A161XKQ7_9NOCA</name>
<dbReference type="PANTHER" id="PTHR43283:SF7">
    <property type="entry name" value="BETA-LACTAMASE-RELATED DOMAIN-CONTAINING PROTEIN"/>
    <property type="match status" value="1"/>
</dbReference>
<keyword evidence="1" id="KW-0732">Signal</keyword>
<dbReference type="AlphaFoldDB" id="A0A161XKQ7"/>